<dbReference type="SUPFAM" id="SSF52540">
    <property type="entry name" value="P-loop containing nucleoside triphosphate hydrolases"/>
    <property type="match status" value="2"/>
</dbReference>
<sequence length="821" mass="92382">MKEFKLTLRRDSDTSKGGRKRKRVDYAGMGGGQEDDADGDAGSGSDSDGGPSKKKKTTKGKKVKGINLEGMGKGIGPDGASLIKIDRRRYEVAIKEGGLKRQFHFPTMRRDGQKIEFTATRQALGTRLGMEIPPRPLHDPMGASAIVLFDPTVDDIELTREQDRLQKIQADAEAKLTQDDKSSSGSSSKKEEPSQKLQPDQTVHKNLADILGIRRRDANAKPPKVPVVIDPRLTAILRPHQVEGVKFLYRCATGLIQEGAFGSIMADGMGLGKTLQCISLMWTLLKQSPTPGKPTIEKCIIACPSTLVRNWANEMTKWLKEKAPGLLVIDGSQTKEQMIMSVHRWCNVRGKSVTQPVMIVSYETLRNLVEVLGEAEVGLLLCDEGHRLKNSDSLTYKALDQIKVKRRCILSGTPIQNDLTEYFALISFANPDLLGGRLEFHKKFEKPILEGRDSEASKAKQELGDQKLKELSELVSKFIIRRSNELNTKYLPVKYEHVVFCRMSGFQQELYRYMAEKAAKGAKANGGKTAGSLKAINELKKLCNHPDLLEADNMAGAEKLFPPGYKTGVGRFVDFSLSGKTEVLQRFLQTIRRTTKDKVVLISNYTQTLDIFERMCRQNSWKSFRLDGTMTINKRQKYVDDFNNPDRDEFIFLLSSKAGGCGINLIGANRLVLFDPDWNPASDQQALARVWREGQTKECFVYRFIGTGSIEEKILQRQLNKQALSKCVVDQAENQERQFTGDDLRRLFKYKDKTECETHDTIKCGRCKDGKQTTKAMAMLNEDASTWNHYGRNEFKNLHDDLLRNELAYDIVSFVFQFCSV</sequence>
<evidence type="ECO:0000256" key="12">
    <source>
        <dbReference type="SAM" id="MobiDB-lite"/>
    </source>
</evidence>
<name>A0A316VNX0_9BASI</name>
<gene>
    <name evidence="15" type="ORF">FA14DRAFT_118818</name>
</gene>
<dbReference type="InterPro" id="IPR049730">
    <property type="entry name" value="SNF2/RAD54-like_C"/>
</dbReference>
<dbReference type="FunCoup" id="A0A316VNX0">
    <property type="interactions" value="379"/>
</dbReference>
<dbReference type="Pfam" id="PF08658">
    <property type="entry name" value="Rad54_N"/>
    <property type="match status" value="1"/>
</dbReference>
<keyword evidence="11" id="KW-0539">Nucleus</keyword>
<feature type="domain" description="Helicase ATP-binding" evidence="13">
    <location>
        <begin position="254"/>
        <end position="432"/>
    </location>
</feature>
<dbReference type="GO" id="GO:0045003">
    <property type="term" value="P:double-strand break repair via synthesis-dependent strand annealing"/>
    <property type="evidence" value="ECO:0007669"/>
    <property type="project" value="TreeGrafter"/>
</dbReference>
<dbReference type="SMART" id="SM00487">
    <property type="entry name" value="DEXDc"/>
    <property type="match status" value="1"/>
</dbReference>
<dbReference type="FunFam" id="3.40.50.300:FF:000332">
    <property type="entry name" value="DNA repair and recombination protein RAD54-like"/>
    <property type="match status" value="1"/>
</dbReference>
<keyword evidence="5" id="KW-0227">DNA damage</keyword>
<evidence type="ECO:0000256" key="1">
    <source>
        <dbReference type="ARBA" id="ARBA00004123"/>
    </source>
</evidence>
<dbReference type="PANTHER" id="PTHR45629">
    <property type="entry name" value="SNF2/RAD54 FAMILY MEMBER"/>
    <property type="match status" value="1"/>
</dbReference>
<evidence type="ECO:0000256" key="6">
    <source>
        <dbReference type="ARBA" id="ARBA00022801"/>
    </source>
</evidence>
<keyword evidence="10" id="KW-0234">DNA repair</keyword>
<dbReference type="GO" id="GO:0005524">
    <property type="term" value="F:ATP binding"/>
    <property type="evidence" value="ECO:0007669"/>
    <property type="project" value="UniProtKB-KW"/>
</dbReference>
<evidence type="ECO:0000256" key="11">
    <source>
        <dbReference type="ARBA" id="ARBA00023242"/>
    </source>
</evidence>
<dbReference type="PANTHER" id="PTHR45629:SF7">
    <property type="entry name" value="DNA EXCISION REPAIR PROTEIN ERCC-6-RELATED"/>
    <property type="match status" value="1"/>
</dbReference>
<dbReference type="CDD" id="cd18793">
    <property type="entry name" value="SF2_C_SNF"/>
    <property type="match status" value="1"/>
</dbReference>
<dbReference type="SMART" id="SM00490">
    <property type="entry name" value="HELICc"/>
    <property type="match status" value="1"/>
</dbReference>
<dbReference type="GO" id="GO:0007131">
    <property type="term" value="P:reciprocal meiotic recombination"/>
    <property type="evidence" value="ECO:0007669"/>
    <property type="project" value="TreeGrafter"/>
</dbReference>
<dbReference type="Pfam" id="PF00271">
    <property type="entry name" value="Helicase_C"/>
    <property type="match status" value="1"/>
</dbReference>
<dbReference type="GO" id="GO:0004386">
    <property type="term" value="F:helicase activity"/>
    <property type="evidence" value="ECO:0007669"/>
    <property type="project" value="UniProtKB-KW"/>
</dbReference>
<dbReference type="GO" id="GO:0015616">
    <property type="term" value="F:DNA translocase activity"/>
    <property type="evidence" value="ECO:0007669"/>
    <property type="project" value="TreeGrafter"/>
</dbReference>
<feature type="domain" description="Helicase C-terminal" evidence="14">
    <location>
        <begin position="583"/>
        <end position="740"/>
    </location>
</feature>
<evidence type="ECO:0000259" key="13">
    <source>
        <dbReference type="PROSITE" id="PS51192"/>
    </source>
</evidence>
<evidence type="ECO:0000256" key="3">
    <source>
        <dbReference type="ARBA" id="ARBA00022553"/>
    </source>
</evidence>
<evidence type="ECO:0000313" key="16">
    <source>
        <dbReference type="Proteomes" id="UP000245771"/>
    </source>
</evidence>
<dbReference type="Gene3D" id="1.20.120.850">
    <property type="entry name" value="SWI2/SNF2 ATPases, N-terminal domain"/>
    <property type="match status" value="1"/>
</dbReference>
<evidence type="ECO:0000313" key="15">
    <source>
        <dbReference type="EMBL" id="PWN37821.1"/>
    </source>
</evidence>
<evidence type="ECO:0000256" key="10">
    <source>
        <dbReference type="ARBA" id="ARBA00023204"/>
    </source>
</evidence>
<evidence type="ECO:0000259" key="14">
    <source>
        <dbReference type="PROSITE" id="PS51194"/>
    </source>
</evidence>
<dbReference type="InterPro" id="IPR038718">
    <property type="entry name" value="SNF2-like_sf"/>
</dbReference>
<reference evidence="15 16" key="1">
    <citation type="journal article" date="2018" name="Mol. Biol. Evol.">
        <title>Broad Genomic Sampling Reveals a Smut Pathogenic Ancestry of the Fungal Clade Ustilaginomycotina.</title>
        <authorList>
            <person name="Kijpornyongpan T."/>
            <person name="Mondo S.J."/>
            <person name="Barry K."/>
            <person name="Sandor L."/>
            <person name="Lee J."/>
            <person name="Lipzen A."/>
            <person name="Pangilinan J."/>
            <person name="LaButti K."/>
            <person name="Hainaut M."/>
            <person name="Henrissat B."/>
            <person name="Grigoriev I.V."/>
            <person name="Spatafora J.W."/>
            <person name="Aime M.C."/>
        </authorList>
    </citation>
    <scope>NUCLEOTIDE SEQUENCE [LARGE SCALE GENOMIC DNA]</scope>
    <source>
        <strain evidence="15 16">MCA 3882</strain>
    </source>
</reference>
<organism evidence="15 16">
    <name type="scientific">Meira miltonrushii</name>
    <dbReference type="NCBI Taxonomy" id="1280837"/>
    <lineage>
        <taxon>Eukaryota</taxon>
        <taxon>Fungi</taxon>
        <taxon>Dikarya</taxon>
        <taxon>Basidiomycota</taxon>
        <taxon>Ustilaginomycotina</taxon>
        <taxon>Exobasidiomycetes</taxon>
        <taxon>Exobasidiales</taxon>
        <taxon>Brachybasidiaceae</taxon>
        <taxon>Meira</taxon>
    </lineage>
</organism>
<keyword evidence="16" id="KW-1185">Reference proteome</keyword>
<dbReference type="PROSITE" id="PS51194">
    <property type="entry name" value="HELICASE_CTER"/>
    <property type="match status" value="1"/>
</dbReference>
<dbReference type="STRING" id="1280837.A0A316VNX0"/>
<feature type="region of interest" description="Disordered" evidence="12">
    <location>
        <begin position="171"/>
        <end position="203"/>
    </location>
</feature>
<evidence type="ECO:0000256" key="7">
    <source>
        <dbReference type="ARBA" id="ARBA00022806"/>
    </source>
</evidence>
<keyword evidence="4" id="KW-0547">Nucleotide-binding</keyword>
<evidence type="ECO:0000256" key="8">
    <source>
        <dbReference type="ARBA" id="ARBA00022840"/>
    </source>
</evidence>
<evidence type="ECO:0000256" key="4">
    <source>
        <dbReference type="ARBA" id="ARBA00022741"/>
    </source>
</evidence>
<dbReference type="InterPro" id="IPR000330">
    <property type="entry name" value="SNF2_N"/>
</dbReference>
<dbReference type="InterPro" id="IPR050496">
    <property type="entry name" value="SNF2_RAD54_helicase_repair"/>
</dbReference>
<keyword evidence="9" id="KW-0238">DNA-binding</keyword>
<dbReference type="InterPro" id="IPR027417">
    <property type="entry name" value="P-loop_NTPase"/>
</dbReference>
<keyword evidence="6" id="KW-0378">Hydrolase</keyword>
<dbReference type="GO" id="GO:0016817">
    <property type="term" value="F:hydrolase activity, acting on acid anhydrides"/>
    <property type="evidence" value="ECO:0007669"/>
    <property type="project" value="InterPro"/>
</dbReference>
<dbReference type="RefSeq" id="XP_025358123.1">
    <property type="nucleotide sequence ID" value="XM_025496312.1"/>
</dbReference>
<evidence type="ECO:0000256" key="5">
    <source>
        <dbReference type="ARBA" id="ARBA00022763"/>
    </source>
</evidence>
<feature type="compositionally biased region" description="Basic and acidic residues" evidence="12">
    <location>
        <begin position="171"/>
        <end position="194"/>
    </location>
</feature>
<dbReference type="InterPro" id="IPR001650">
    <property type="entry name" value="Helicase_C-like"/>
</dbReference>
<evidence type="ECO:0000256" key="9">
    <source>
        <dbReference type="ARBA" id="ARBA00023125"/>
    </source>
</evidence>
<accession>A0A316VNX0</accession>
<dbReference type="OrthoDB" id="413460at2759"/>
<feature type="compositionally biased region" description="Basic and acidic residues" evidence="12">
    <location>
        <begin position="1"/>
        <end position="16"/>
    </location>
</feature>
<protein>
    <submittedName>
        <fullName evidence="15">Uncharacterized protein</fullName>
    </submittedName>
</protein>
<dbReference type="GO" id="GO:0005634">
    <property type="term" value="C:nucleus"/>
    <property type="evidence" value="ECO:0007669"/>
    <property type="project" value="UniProtKB-SubCell"/>
</dbReference>
<evidence type="ECO:0000256" key="2">
    <source>
        <dbReference type="ARBA" id="ARBA00007025"/>
    </source>
</evidence>
<dbReference type="InterPro" id="IPR013967">
    <property type="entry name" value="Rad54_N"/>
</dbReference>
<dbReference type="FunFam" id="3.40.50.10810:FF:000010">
    <property type="entry name" value="DNA repair and recombination protein RAD54-like"/>
    <property type="match status" value="1"/>
</dbReference>
<keyword evidence="3" id="KW-0597">Phosphoprotein</keyword>
<dbReference type="AlphaFoldDB" id="A0A316VNX0"/>
<keyword evidence="7" id="KW-0347">Helicase</keyword>
<dbReference type="Gene3D" id="3.40.50.300">
    <property type="entry name" value="P-loop containing nucleotide triphosphate hydrolases"/>
    <property type="match status" value="1"/>
</dbReference>
<dbReference type="EMBL" id="KZ819602">
    <property type="protein sequence ID" value="PWN37821.1"/>
    <property type="molecule type" value="Genomic_DNA"/>
</dbReference>
<keyword evidence="8" id="KW-0067">ATP-binding</keyword>
<proteinExistence type="inferred from homology"/>
<dbReference type="Proteomes" id="UP000245771">
    <property type="component" value="Unassembled WGS sequence"/>
</dbReference>
<dbReference type="PROSITE" id="PS51192">
    <property type="entry name" value="HELICASE_ATP_BIND_1"/>
    <property type="match status" value="1"/>
</dbReference>
<comment type="subcellular location">
    <subcellularLocation>
        <location evidence="1">Nucleus</location>
    </subcellularLocation>
</comment>
<dbReference type="Gene3D" id="3.40.50.10810">
    <property type="entry name" value="Tandem AAA-ATPase domain"/>
    <property type="match status" value="1"/>
</dbReference>
<dbReference type="Pfam" id="PF00176">
    <property type="entry name" value="SNF2-rel_dom"/>
    <property type="match status" value="1"/>
</dbReference>
<dbReference type="InParanoid" id="A0A316VNX0"/>
<dbReference type="GO" id="GO:0003677">
    <property type="term" value="F:DNA binding"/>
    <property type="evidence" value="ECO:0007669"/>
    <property type="project" value="UniProtKB-KW"/>
</dbReference>
<dbReference type="GeneID" id="37018093"/>
<feature type="compositionally biased region" description="Basic residues" evidence="12">
    <location>
        <begin position="52"/>
        <end position="64"/>
    </location>
</feature>
<comment type="similarity">
    <text evidence="2">Belongs to the SNF2/RAD54 helicase family.</text>
</comment>
<dbReference type="InterPro" id="IPR014001">
    <property type="entry name" value="Helicase_ATP-bd"/>
</dbReference>
<feature type="region of interest" description="Disordered" evidence="12">
    <location>
        <begin position="1"/>
        <end position="70"/>
    </location>
</feature>